<dbReference type="InterPro" id="IPR006575">
    <property type="entry name" value="RWD_dom"/>
</dbReference>
<comment type="caution">
    <text evidence="3">The sequence shown here is derived from an EMBL/GenBank/DDBJ whole genome shotgun (WGS) entry which is preliminary data.</text>
</comment>
<dbReference type="CDD" id="cd20273">
    <property type="entry name" value="Complex1_LYR_unchar"/>
    <property type="match status" value="1"/>
</dbReference>
<evidence type="ECO:0000259" key="2">
    <source>
        <dbReference type="PROSITE" id="PS50908"/>
    </source>
</evidence>
<dbReference type="FunFam" id="3.10.110.10:FF:000075">
    <property type="entry name" value="RWD domain-containing protein (Gir2)"/>
    <property type="match status" value="1"/>
</dbReference>
<proteinExistence type="predicted"/>
<accession>A0A9P6KVW6</accession>
<feature type="region of interest" description="Disordered" evidence="1">
    <location>
        <begin position="170"/>
        <end position="193"/>
    </location>
</feature>
<dbReference type="InterPro" id="IPR008011">
    <property type="entry name" value="Complex1_LYR_dom"/>
</dbReference>
<sequence>MGVEEQNEEREILDSIYPDEITDISDTEFRIAIQLEVTNDEEDDSEPPTIILNVRFTPNYPDEAPDLDITQPPNAPKHPYLDIQDDKAVLLSSLTEPITDNLGMQMIFTLVTTLKDSAELLVAERQGAKAALAEIEAQKIEEEENKKFQGEAVTRESFLQWRDEFQKELAEEEQKKKDEQEAEDKKKGRKEEKKLTGRELWERGLVGKIEEDDGEDALAGIKDLKPAVYLGLPTGVVANRVAPINARPTTHDNASCMPGFLQPKLYLQHRVAAIALYRALLSRCSSAQALRDKERTSLYNAIRNKFRQNRKLQSSRQLGLVFKAGYEVLGHLDAVQTPNSKSIDALKTLIPSLPRRIVRSSSRRRTPKPPPDASVRDHGAVLPPEKALLNVRPYAKTTGPRHVPILASANGIPFLRIKKPQPPVLSRVIRQALQRRIDNFHDRILYLNYWIPLSNHEDEWDAILEKDCDFVEKNTRKYGTFDPLWVDEVIIAEQANRTAHDKDLKKTTETVTRMTELIDKERVLAIQEGQKIVRGRKTKPIHDRWLK</sequence>
<dbReference type="Pfam" id="PF05773">
    <property type="entry name" value="RWD"/>
    <property type="match status" value="1"/>
</dbReference>
<evidence type="ECO:0000313" key="3">
    <source>
        <dbReference type="EMBL" id="KAF9740785.1"/>
    </source>
</evidence>
<dbReference type="SUPFAM" id="SSF54495">
    <property type="entry name" value="UBC-like"/>
    <property type="match status" value="1"/>
</dbReference>
<dbReference type="InterPro" id="IPR046896">
    <property type="entry name" value="Cup1-like_N"/>
</dbReference>
<dbReference type="Gene3D" id="3.10.110.10">
    <property type="entry name" value="Ubiquitin Conjugating Enzyme"/>
    <property type="match status" value="1"/>
</dbReference>
<protein>
    <submittedName>
        <fullName evidence="3">Rwd domain-containing protein</fullName>
    </submittedName>
</protein>
<evidence type="ECO:0000256" key="1">
    <source>
        <dbReference type="SAM" id="MobiDB-lite"/>
    </source>
</evidence>
<dbReference type="InterPro" id="IPR040213">
    <property type="entry name" value="GIR2-like"/>
</dbReference>
<dbReference type="PANTHER" id="PTHR12292">
    <property type="entry name" value="RWD DOMAIN-CONTAINING PROTEIN"/>
    <property type="match status" value="1"/>
</dbReference>
<gene>
    <name evidence="3" type="ORF">PMIN01_00324</name>
</gene>
<evidence type="ECO:0000313" key="4">
    <source>
        <dbReference type="Proteomes" id="UP000756921"/>
    </source>
</evidence>
<reference evidence="3" key="1">
    <citation type="journal article" date="2020" name="Mol. Plant Microbe Interact.">
        <title>Genome Sequence of the Biocontrol Agent Coniothyrium minitans strain Conio (IMI 134523).</title>
        <authorList>
            <person name="Patel D."/>
            <person name="Shittu T.A."/>
            <person name="Baroncelli R."/>
            <person name="Muthumeenakshi S."/>
            <person name="Osborne T.H."/>
            <person name="Janganan T.K."/>
            <person name="Sreenivasaprasad S."/>
        </authorList>
    </citation>
    <scope>NUCLEOTIDE SEQUENCE</scope>
    <source>
        <strain evidence="3">Conio</strain>
    </source>
</reference>
<feature type="region of interest" description="Disordered" evidence="1">
    <location>
        <begin position="357"/>
        <end position="378"/>
    </location>
</feature>
<dbReference type="InterPro" id="IPR016135">
    <property type="entry name" value="UBQ-conjugating_enzyme/RWD"/>
</dbReference>
<dbReference type="AlphaFoldDB" id="A0A9P6KVW6"/>
<organism evidence="3 4">
    <name type="scientific">Paraphaeosphaeria minitans</name>
    <dbReference type="NCBI Taxonomy" id="565426"/>
    <lineage>
        <taxon>Eukaryota</taxon>
        <taxon>Fungi</taxon>
        <taxon>Dikarya</taxon>
        <taxon>Ascomycota</taxon>
        <taxon>Pezizomycotina</taxon>
        <taxon>Dothideomycetes</taxon>
        <taxon>Pleosporomycetidae</taxon>
        <taxon>Pleosporales</taxon>
        <taxon>Massarineae</taxon>
        <taxon>Didymosphaeriaceae</taxon>
        <taxon>Paraphaeosphaeria</taxon>
    </lineage>
</organism>
<dbReference type="SMART" id="SM00591">
    <property type="entry name" value="RWD"/>
    <property type="match status" value="1"/>
</dbReference>
<dbReference type="Proteomes" id="UP000756921">
    <property type="component" value="Unassembled WGS sequence"/>
</dbReference>
<keyword evidence="4" id="KW-1185">Reference proteome</keyword>
<name>A0A9P6KVW6_9PLEO</name>
<feature type="compositionally biased region" description="Basic residues" evidence="1">
    <location>
        <begin position="357"/>
        <end position="367"/>
    </location>
</feature>
<dbReference type="PROSITE" id="PS50908">
    <property type="entry name" value="RWD"/>
    <property type="match status" value="1"/>
</dbReference>
<feature type="domain" description="RWD" evidence="2">
    <location>
        <begin position="8"/>
        <end position="121"/>
    </location>
</feature>
<dbReference type="Pfam" id="PF05347">
    <property type="entry name" value="Complex1_LYR"/>
    <property type="match status" value="1"/>
</dbReference>
<dbReference type="OrthoDB" id="3925971at2759"/>
<dbReference type="EMBL" id="WJXW01000001">
    <property type="protein sequence ID" value="KAF9740785.1"/>
    <property type="molecule type" value="Genomic_DNA"/>
</dbReference>